<comment type="subcellular location">
    <subcellularLocation>
        <location evidence="1">Endoplasmic reticulum</location>
    </subcellularLocation>
</comment>
<evidence type="ECO:0000256" key="1">
    <source>
        <dbReference type="ARBA" id="ARBA00004240"/>
    </source>
</evidence>
<dbReference type="InterPro" id="IPR009011">
    <property type="entry name" value="Man6P_isomerase_rcpt-bd_dom_sf"/>
</dbReference>
<evidence type="ECO:0000256" key="3">
    <source>
        <dbReference type="ARBA" id="ARBA00022824"/>
    </source>
</evidence>
<name>A0A024GCX9_9STRA</name>
<dbReference type="GO" id="GO:0030970">
    <property type="term" value="P:retrograde protein transport, ER to cytosol"/>
    <property type="evidence" value="ECO:0007669"/>
    <property type="project" value="TreeGrafter"/>
</dbReference>
<feature type="domain" description="MRH" evidence="5">
    <location>
        <begin position="269"/>
        <end position="400"/>
    </location>
</feature>
<dbReference type="GO" id="GO:0008270">
    <property type="term" value="F:zinc ion binding"/>
    <property type="evidence" value="ECO:0007669"/>
    <property type="project" value="InterPro"/>
</dbReference>
<dbReference type="PROSITE" id="PS01322">
    <property type="entry name" value="PHOSPHOTRIESTERASE_1"/>
    <property type="match status" value="1"/>
</dbReference>
<dbReference type="PANTHER" id="PTHR15414">
    <property type="entry name" value="OS-9-RELATED"/>
    <property type="match status" value="1"/>
</dbReference>
<evidence type="ECO:0000313" key="7">
    <source>
        <dbReference type="Proteomes" id="UP000053237"/>
    </source>
</evidence>
<dbReference type="GO" id="GO:0016788">
    <property type="term" value="F:hydrolase activity, acting on ester bonds"/>
    <property type="evidence" value="ECO:0007669"/>
    <property type="project" value="InterPro"/>
</dbReference>
<keyword evidence="4" id="KW-1015">Disulfide bond</keyword>
<protein>
    <recommendedName>
        <fullName evidence="5">MRH domain-containing protein</fullName>
    </recommendedName>
</protein>
<dbReference type="Proteomes" id="UP000053237">
    <property type="component" value="Unassembled WGS sequence"/>
</dbReference>
<sequence length="422" mass="48012">MRTAIKCMLTYGACCYILSTSSRIEEVNSRYIVQIHESLDDIEKDKEKIRLFASTIMTTKAGKRLECFLPKIGEIDAKESHYIREQSRLAYGNNAFHRIKPECLMYSMSNDERLFEVCPGLQIRETSLGALSKEDVLSIESNGDFRSLSQDTHTKKHYFFEAGLALTDDYNEEVGTRALYLTKDETIYTQYFASTAQKDKLAETAFKVQYICQTEFYKGDKVVAAHTSKSDNSISFLVASQIFCDRRYTSNYGDSYSLTSAKMADLAKSGCVKRMEGWWTYELCLNANIRQYHAEDDKTTAEFVLGKFDHLENENMVKTGQTLVHEHIDTTDHAMMPALLQIYNGGTPCQGELDETVQRESKVYIFCDEKTVDTFQILNIGETQTCQYSIQISTAAVCDHPHFISSSANTENQSEIIHCVPK</sequence>
<dbReference type="InterPro" id="IPR045149">
    <property type="entry name" value="OS-9-like"/>
</dbReference>
<gene>
    <name evidence="6" type="ORF">BN9_049710</name>
</gene>
<evidence type="ECO:0000259" key="5">
    <source>
        <dbReference type="PROSITE" id="PS51914"/>
    </source>
</evidence>
<dbReference type="PANTHER" id="PTHR15414:SF0">
    <property type="entry name" value="ENDOPLASMIC RETICULUM LECTIN 1"/>
    <property type="match status" value="1"/>
</dbReference>
<dbReference type="GO" id="GO:0005788">
    <property type="term" value="C:endoplasmic reticulum lumen"/>
    <property type="evidence" value="ECO:0007669"/>
    <property type="project" value="TreeGrafter"/>
</dbReference>
<dbReference type="Gene3D" id="2.70.130.10">
    <property type="entry name" value="Mannose-6-phosphate receptor binding domain"/>
    <property type="match status" value="1"/>
</dbReference>
<dbReference type="Pfam" id="PF07915">
    <property type="entry name" value="PRKCSH"/>
    <property type="match status" value="1"/>
</dbReference>
<keyword evidence="7" id="KW-1185">Reference proteome</keyword>
<keyword evidence="3" id="KW-0256">Endoplasmic reticulum</keyword>
<evidence type="ECO:0000256" key="4">
    <source>
        <dbReference type="ARBA" id="ARBA00023157"/>
    </source>
</evidence>
<evidence type="ECO:0000256" key="2">
    <source>
        <dbReference type="ARBA" id="ARBA00022729"/>
    </source>
</evidence>
<dbReference type="STRING" id="65357.A0A024GCX9"/>
<proteinExistence type="predicted"/>
<dbReference type="OrthoDB" id="448954at2759"/>
<dbReference type="InterPro" id="IPR017947">
    <property type="entry name" value="AryldialkylPase_Zn-BS"/>
</dbReference>
<dbReference type="GO" id="GO:0030968">
    <property type="term" value="P:endoplasmic reticulum unfolded protein response"/>
    <property type="evidence" value="ECO:0007669"/>
    <property type="project" value="InterPro"/>
</dbReference>
<comment type="caution">
    <text evidence="6">The sequence shown here is derived from an EMBL/GenBank/DDBJ whole genome shotgun (WGS) entry which is preliminary data.</text>
</comment>
<dbReference type="EMBL" id="CAIX01000064">
    <property type="protein sequence ID" value="CCI44187.1"/>
    <property type="molecule type" value="Genomic_DNA"/>
</dbReference>
<evidence type="ECO:0000313" key="6">
    <source>
        <dbReference type="EMBL" id="CCI44187.1"/>
    </source>
</evidence>
<dbReference type="SUPFAM" id="SSF50911">
    <property type="entry name" value="Mannose 6-phosphate receptor domain"/>
    <property type="match status" value="1"/>
</dbReference>
<dbReference type="PROSITE" id="PS51914">
    <property type="entry name" value="MRH"/>
    <property type="match status" value="1"/>
</dbReference>
<accession>A0A024GCX9</accession>
<keyword evidence="2" id="KW-0732">Signal</keyword>
<dbReference type="InParanoid" id="A0A024GCX9"/>
<reference evidence="6 7" key="1">
    <citation type="submission" date="2012-05" db="EMBL/GenBank/DDBJ databases">
        <title>Recombination and specialization in a pathogen metapopulation.</title>
        <authorList>
            <person name="Gardiner A."/>
            <person name="Kemen E."/>
            <person name="Schultz-Larsen T."/>
            <person name="MacLean D."/>
            <person name="Van Oosterhout C."/>
            <person name="Jones J.D.G."/>
        </authorList>
    </citation>
    <scope>NUCLEOTIDE SEQUENCE [LARGE SCALE GENOMIC DNA]</scope>
    <source>
        <strain evidence="6 7">Ac Nc2</strain>
    </source>
</reference>
<dbReference type="AlphaFoldDB" id="A0A024GCX9"/>
<dbReference type="InterPro" id="IPR044865">
    <property type="entry name" value="MRH_dom"/>
</dbReference>
<dbReference type="InterPro" id="IPR012913">
    <property type="entry name" value="OS9-like_dom"/>
</dbReference>
<organism evidence="6 7">
    <name type="scientific">Albugo candida</name>
    <dbReference type="NCBI Taxonomy" id="65357"/>
    <lineage>
        <taxon>Eukaryota</taxon>
        <taxon>Sar</taxon>
        <taxon>Stramenopiles</taxon>
        <taxon>Oomycota</taxon>
        <taxon>Peronosporomycetes</taxon>
        <taxon>Albuginales</taxon>
        <taxon>Albuginaceae</taxon>
        <taxon>Albugo</taxon>
    </lineage>
</organism>